<keyword evidence="4" id="KW-0813">Transport</keyword>
<evidence type="ECO:0000256" key="3">
    <source>
        <dbReference type="ARBA" id="ARBA00021269"/>
    </source>
</evidence>
<feature type="compositionally biased region" description="Basic and acidic residues" evidence="7">
    <location>
        <begin position="130"/>
        <end position="141"/>
    </location>
</feature>
<dbReference type="GO" id="GO:0030133">
    <property type="term" value="C:transport vesicle"/>
    <property type="evidence" value="ECO:0007669"/>
    <property type="project" value="UniProtKB-SubCell"/>
</dbReference>
<accession>A0A1Z5T8X4</accession>
<comment type="similarity">
    <text evidence="2">Belongs to the EXO84 family.</text>
</comment>
<dbReference type="Gene3D" id="1.20.58.1220">
    <property type="entry name" value="Exo84p, C-terminal helical domain"/>
    <property type="match status" value="1"/>
</dbReference>
<dbReference type="VEuPathDB" id="FungiDB:BTJ68_06269"/>
<dbReference type="InterPro" id="IPR032403">
    <property type="entry name" value="Exo84_C"/>
</dbReference>
<dbReference type="EMBL" id="MUNK01000093">
    <property type="protein sequence ID" value="OTA32474.1"/>
    <property type="molecule type" value="Genomic_DNA"/>
</dbReference>
<dbReference type="PANTHER" id="PTHR21426:SF12">
    <property type="entry name" value="EXOCYST COMPLEX COMPONENT 8"/>
    <property type="match status" value="1"/>
</dbReference>
<comment type="caution">
    <text evidence="9">The sequence shown here is derived from an EMBL/GenBank/DDBJ whole genome shotgun (WGS) entry which is preliminary data.</text>
</comment>
<feature type="compositionally biased region" description="Polar residues" evidence="7">
    <location>
        <begin position="19"/>
        <end position="33"/>
    </location>
</feature>
<dbReference type="InterPro" id="IPR016159">
    <property type="entry name" value="Cullin_repeat-like_dom_sf"/>
</dbReference>
<sequence>MSEEKSLKGISLRRKKTTRPTISAPRQISQPSIVESRDRSQDSRGPSLRETQTNGSGNGNLAVPGREPRPSLGGGDKTSDLVKRRYSTRFVSGAQAGQWGDGGLAPPVPAMPSLPAQYARGKSPSQSRSPQRDGRSPDRAHGPGRLRVNPTALGDAGLEAPQYVQNILSEATEDDIQAYQQELTSLKAHTSAELQHNVYQNRTQFIKISKEADKLKSEMKMLRGMMSELTGALGHATSAAGGPDAMGPTSAMSLADRKRANRSSVANLEALWSTHLQALWKRVEGSQKYLPALPGRHIIVESQRWVELNAATWKPRRRVALVLLNDHLMVACEKKRNDLPGGQGGSAGNRMSIYNPGASGGGGGNQPQPTTLVAERCWALQDVSLADISTHSSISVGHSSSREHDAIANAINIRAGNESFTYAINDSSEKAGLLVAFRKAQEDLRKQMAAEHGQRERKLDELALLTGRDPRLLKKAAQEDAEREKAAGGGMGLQRSNSVLIDAEGRQQSIRWVENQIDGLDINIALQHFEEAVSRTEKLRKFARSVKGNQTAQDIILTKVDERAAKLAQSVSRQLTQSSAAAERTKENVNWLLRLGYEDLARTTYLSARTETLRLRTRSLPFTGALQPYLHALSFTTFTLLLHTFRTFSGSFPTASGSAVVKWAKERVDEFNEALERQLSSVERDGDFWNDCLHIAKEQAQVLSEVGVDFTSLVGRGFERHGDYQNGSAANAS</sequence>
<dbReference type="InterPro" id="IPR011993">
    <property type="entry name" value="PH-like_dom_sf"/>
</dbReference>
<dbReference type="InterPro" id="IPR042561">
    <property type="entry name" value="Exo84_C_1"/>
</dbReference>
<dbReference type="GO" id="GO:0015031">
    <property type="term" value="P:protein transport"/>
    <property type="evidence" value="ECO:0007669"/>
    <property type="project" value="UniProtKB-KW"/>
</dbReference>
<evidence type="ECO:0000313" key="10">
    <source>
        <dbReference type="Proteomes" id="UP000194280"/>
    </source>
</evidence>
<dbReference type="Proteomes" id="UP000194280">
    <property type="component" value="Unassembled WGS sequence"/>
</dbReference>
<evidence type="ECO:0000259" key="8">
    <source>
        <dbReference type="Pfam" id="PF16528"/>
    </source>
</evidence>
<feature type="region of interest" description="Disordered" evidence="7">
    <location>
        <begin position="1"/>
        <end position="152"/>
    </location>
</feature>
<evidence type="ECO:0000256" key="4">
    <source>
        <dbReference type="ARBA" id="ARBA00022448"/>
    </source>
</evidence>
<dbReference type="GO" id="GO:0006887">
    <property type="term" value="P:exocytosis"/>
    <property type="evidence" value="ECO:0007669"/>
    <property type="project" value="UniProtKB-KW"/>
</dbReference>
<dbReference type="GO" id="GO:0006893">
    <property type="term" value="P:Golgi to plasma membrane transport"/>
    <property type="evidence" value="ECO:0007669"/>
    <property type="project" value="TreeGrafter"/>
</dbReference>
<dbReference type="Gene3D" id="2.30.29.30">
    <property type="entry name" value="Pleckstrin-homology domain (PH domain)/Phosphotyrosine-binding domain (PTB)"/>
    <property type="match status" value="1"/>
</dbReference>
<feature type="region of interest" description="Disordered" evidence="7">
    <location>
        <begin position="336"/>
        <end position="370"/>
    </location>
</feature>
<dbReference type="InterPro" id="IPR033961">
    <property type="entry name" value="Exo84"/>
</dbReference>
<proteinExistence type="inferred from homology"/>
<dbReference type="InterPro" id="IPR042560">
    <property type="entry name" value="Exo84_C_2"/>
</dbReference>
<keyword evidence="6" id="KW-0653">Protein transport</keyword>
<feature type="domain" description="Exocyst component Exo84 C-terminal" evidence="8">
    <location>
        <begin position="511"/>
        <end position="711"/>
    </location>
</feature>
<comment type="subcellular location">
    <subcellularLocation>
        <location evidence="1">Cytoplasmic vesicle</location>
        <location evidence="1">Secretory vesicle</location>
    </subcellularLocation>
</comment>
<keyword evidence="5" id="KW-0268">Exocytosis</keyword>
<dbReference type="AlphaFoldDB" id="A0A1Z5T8X4"/>
<evidence type="ECO:0000256" key="1">
    <source>
        <dbReference type="ARBA" id="ARBA00004398"/>
    </source>
</evidence>
<dbReference type="GO" id="GO:0000145">
    <property type="term" value="C:exocyst"/>
    <property type="evidence" value="ECO:0007669"/>
    <property type="project" value="InterPro"/>
</dbReference>
<dbReference type="STRING" id="1157616.A0A1Z5T8X4"/>
<dbReference type="Pfam" id="PF08700">
    <property type="entry name" value="VPS51_Exo84_N"/>
    <property type="match status" value="1"/>
</dbReference>
<dbReference type="FunCoup" id="A0A1Z5T8X4">
    <property type="interactions" value="308"/>
</dbReference>
<gene>
    <name evidence="9" type="ORF">BTJ68_06269</name>
</gene>
<evidence type="ECO:0000256" key="5">
    <source>
        <dbReference type="ARBA" id="ARBA00022483"/>
    </source>
</evidence>
<dbReference type="Pfam" id="PF16528">
    <property type="entry name" value="Exo84_C"/>
    <property type="match status" value="1"/>
</dbReference>
<dbReference type="InParanoid" id="A0A1Z5T8X4"/>
<dbReference type="OrthoDB" id="642193at2759"/>
<dbReference type="PANTHER" id="PTHR21426">
    <property type="entry name" value="EXOCYST COMPLEX COMPONENT 8"/>
    <property type="match status" value="1"/>
</dbReference>
<keyword evidence="10" id="KW-1185">Reference proteome</keyword>
<reference evidence="9 10" key="1">
    <citation type="submission" date="2017-01" db="EMBL/GenBank/DDBJ databases">
        <title>The recent genome duplication of the halophilic yeast Hortaea werneckii: insights from long-read sequencing.</title>
        <authorList>
            <person name="Sinha S."/>
            <person name="Flibotte S."/>
            <person name="Neira M."/>
            <person name="Lenassi M."/>
            <person name="Gostincar C."/>
            <person name="Stajich J.E."/>
            <person name="Nislow C.E."/>
        </authorList>
    </citation>
    <scope>NUCLEOTIDE SEQUENCE [LARGE SCALE GENOMIC DNA]</scope>
    <source>
        <strain evidence="9 10">EXF-2000</strain>
    </source>
</reference>
<dbReference type="Pfam" id="PF25345">
    <property type="entry name" value="PH_EXO84"/>
    <property type="match status" value="1"/>
</dbReference>
<dbReference type="SUPFAM" id="SSF74788">
    <property type="entry name" value="Cullin repeat-like"/>
    <property type="match status" value="1"/>
</dbReference>
<evidence type="ECO:0000256" key="2">
    <source>
        <dbReference type="ARBA" id="ARBA00007210"/>
    </source>
</evidence>
<dbReference type="Gene3D" id="1.20.58.1210">
    <property type="entry name" value="Exo84p, N-terminal helical domain"/>
    <property type="match status" value="1"/>
</dbReference>
<organism evidence="9 10">
    <name type="scientific">Hortaea werneckii EXF-2000</name>
    <dbReference type="NCBI Taxonomy" id="1157616"/>
    <lineage>
        <taxon>Eukaryota</taxon>
        <taxon>Fungi</taxon>
        <taxon>Dikarya</taxon>
        <taxon>Ascomycota</taxon>
        <taxon>Pezizomycotina</taxon>
        <taxon>Dothideomycetes</taxon>
        <taxon>Dothideomycetidae</taxon>
        <taxon>Mycosphaerellales</taxon>
        <taxon>Teratosphaeriaceae</taxon>
        <taxon>Hortaea</taxon>
    </lineage>
</organism>
<evidence type="ECO:0000256" key="7">
    <source>
        <dbReference type="SAM" id="MobiDB-lite"/>
    </source>
</evidence>
<protein>
    <recommendedName>
        <fullName evidence="3">Exocyst complex component EXO84</fullName>
    </recommendedName>
</protein>
<evidence type="ECO:0000313" key="9">
    <source>
        <dbReference type="EMBL" id="OTA32474.1"/>
    </source>
</evidence>
<name>A0A1Z5T8X4_HORWE</name>
<evidence type="ECO:0000256" key="6">
    <source>
        <dbReference type="ARBA" id="ARBA00022927"/>
    </source>
</evidence>